<accession>A0AA36AX66</accession>
<evidence type="ECO:0000313" key="2">
    <source>
        <dbReference type="Proteomes" id="UP001162480"/>
    </source>
</evidence>
<organism evidence="1 2">
    <name type="scientific">Octopus vulgaris</name>
    <name type="common">Common octopus</name>
    <dbReference type="NCBI Taxonomy" id="6645"/>
    <lineage>
        <taxon>Eukaryota</taxon>
        <taxon>Metazoa</taxon>
        <taxon>Spiralia</taxon>
        <taxon>Lophotrochozoa</taxon>
        <taxon>Mollusca</taxon>
        <taxon>Cephalopoda</taxon>
        <taxon>Coleoidea</taxon>
        <taxon>Octopodiformes</taxon>
        <taxon>Octopoda</taxon>
        <taxon>Incirrata</taxon>
        <taxon>Octopodidae</taxon>
        <taxon>Octopus</taxon>
    </lineage>
</organism>
<sequence>MYYPGGQIVSSKLTKSFDPLKAVWEENTQDASSNHIAVCLYMTCSEQRLFLGEAHRMKTNKCLRNDVIT</sequence>
<proteinExistence type="predicted"/>
<reference evidence="1" key="1">
    <citation type="submission" date="2023-08" db="EMBL/GenBank/DDBJ databases">
        <authorList>
            <person name="Alioto T."/>
            <person name="Alioto T."/>
            <person name="Gomez Garrido J."/>
        </authorList>
    </citation>
    <scope>NUCLEOTIDE SEQUENCE</scope>
</reference>
<dbReference type="EMBL" id="OX597818">
    <property type="protein sequence ID" value="CAI9722892.1"/>
    <property type="molecule type" value="Genomic_DNA"/>
</dbReference>
<name>A0AA36AX66_OCTVU</name>
<protein>
    <submittedName>
        <fullName evidence="1">Uncharacterized protein</fullName>
    </submittedName>
</protein>
<evidence type="ECO:0000313" key="1">
    <source>
        <dbReference type="EMBL" id="CAI9722892.1"/>
    </source>
</evidence>
<keyword evidence="2" id="KW-1185">Reference proteome</keyword>
<gene>
    <name evidence="1" type="ORF">OCTVUL_1B019374</name>
</gene>
<dbReference type="Proteomes" id="UP001162480">
    <property type="component" value="Chromosome 5"/>
</dbReference>
<dbReference type="AlphaFoldDB" id="A0AA36AX66"/>